<evidence type="ECO:0000313" key="18">
    <source>
        <dbReference type="EMBL" id="ANB15640.1"/>
    </source>
</evidence>
<keyword evidence="10 15" id="KW-0460">Magnesium</keyword>
<evidence type="ECO:0000256" key="13">
    <source>
        <dbReference type="ARBA" id="ARBA00023242"/>
    </source>
</evidence>
<evidence type="ECO:0000256" key="10">
    <source>
        <dbReference type="ARBA" id="ARBA00022842"/>
    </source>
</evidence>
<dbReference type="GO" id="GO:0048257">
    <property type="term" value="F:3'-flap endonuclease activity"/>
    <property type="evidence" value="ECO:0007669"/>
    <property type="project" value="TreeGrafter"/>
</dbReference>
<dbReference type="EC" id="3.1.22.-" evidence="15"/>
<keyword evidence="12 15" id="KW-0234">DNA repair</keyword>
<dbReference type="GO" id="GO:0048476">
    <property type="term" value="C:Holliday junction resolvase complex"/>
    <property type="evidence" value="ECO:0007669"/>
    <property type="project" value="UniProtKB-UniRule"/>
</dbReference>
<dbReference type="EMBL" id="CP014503">
    <property type="protein sequence ID" value="ANB15640.1"/>
    <property type="molecule type" value="Genomic_DNA"/>
</dbReference>
<dbReference type="GO" id="GO:0008821">
    <property type="term" value="F:crossover junction DNA endonuclease activity"/>
    <property type="evidence" value="ECO:0007669"/>
    <property type="project" value="UniProtKB-UniRule"/>
</dbReference>
<dbReference type="GO" id="GO:0005634">
    <property type="term" value="C:nucleus"/>
    <property type="evidence" value="ECO:0007669"/>
    <property type="project" value="UniProtKB-SubCell"/>
</dbReference>
<comment type="cofactor">
    <cofactor evidence="1 15">
        <name>Mg(2+)</name>
        <dbReference type="ChEBI" id="CHEBI:18420"/>
    </cofactor>
</comment>
<dbReference type="KEGG" id="slb:AWJ20_3277"/>
<dbReference type="SMART" id="SM00891">
    <property type="entry name" value="ERCC4"/>
    <property type="match status" value="1"/>
</dbReference>
<name>A0A161HHT1_9ASCO</name>
<dbReference type="Gene3D" id="3.40.50.10130">
    <property type="match status" value="1"/>
</dbReference>
<reference evidence="18 19" key="1">
    <citation type="submission" date="2016-02" db="EMBL/GenBank/DDBJ databases">
        <title>Complete genome sequence and transcriptome regulation of the pentose utilising yeast Sugiyamaella lignohabitans.</title>
        <authorList>
            <person name="Bellasio M."/>
            <person name="Peymann A."/>
            <person name="Valli M."/>
            <person name="Sipitzky M."/>
            <person name="Graf A."/>
            <person name="Sauer M."/>
            <person name="Marx H."/>
            <person name="Mattanovich D."/>
        </authorList>
    </citation>
    <scope>NUCLEOTIDE SEQUENCE [LARGE SCALE GENOMIC DNA]</scope>
    <source>
        <strain evidence="18 19">CBS 10342</strain>
    </source>
</reference>
<dbReference type="InterPro" id="IPR042530">
    <property type="entry name" value="EME1/EME2_C"/>
</dbReference>
<organism evidence="18 19">
    <name type="scientific">Sugiyamaella lignohabitans</name>
    <dbReference type="NCBI Taxonomy" id="796027"/>
    <lineage>
        <taxon>Eukaryota</taxon>
        <taxon>Fungi</taxon>
        <taxon>Dikarya</taxon>
        <taxon>Ascomycota</taxon>
        <taxon>Saccharomycotina</taxon>
        <taxon>Dipodascomycetes</taxon>
        <taxon>Dipodascales</taxon>
        <taxon>Trichomonascaceae</taxon>
        <taxon>Sugiyamaella</taxon>
    </lineage>
</organism>
<keyword evidence="5 15" id="KW-0540">Nuclease</keyword>
<dbReference type="GO" id="GO:0031573">
    <property type="term" value="P:mitotic intra-S DNA damage checkpoint signaling"/>
    <property type="evidence" value="ECO:0007669"/>
    <property type="project" value="TreeGrafter"/>
</dbReference>
<comment type="function">
    <text evidence="15">Interacts with EME1 to form a DNA structure-specific endonuclease with substrate preference for branched DNA structures with a 5'-end at the branch nick. Typical substrates include 3'-flap structures, D-loops, replication forks and nicked Holliday junctions. May be required in mitosis for the processing of stalled or collapsed replication fork intermediates. May be required in meiosis for the repair of meiosis-specific double strand breaks subsequent to single-end invasion (SEI).</text>
</comment>
<dbReference type="InterPro" id="IPR011335">
    <property type="entry name" value="Restrct_endonuc-II-like"/>
</dbReference>
<evidence type="ECO:0000256" key="11">
    <source>
        <dbReference type="ARBA" id="ARBA00023172"/>
    </source>
</evidence>
<dbReference type="Gene3D" id="1.10.150.670">
    <property type="entry name" value="Crossover junction endonuclease EME1, DNA-binding domain"/>
    <property type="match status" value="1"/>
</dbReference>
<dbReference type="InterPro" id="IPR027421">
    <property type="entry name" value="DNA_pol_lamdba_lyase_dom_sf"/>
</dbReference>
<evidence type="ECO:0000256" key="1">
    <source>
        <dbReference type="ARBA" id="ARBA00001946"/>
    </source>
</evidence>
<keyword evidence="7 15" id="KW-0255">Endonuclease</keyword>
<dbReference type="Pfam" id="PF14716">
    <property type="entry name" value="HHH_8"/>
    <property type="match status" value="1"/>
</dbReference>
<dbReference type="InterPro" id="IPR006166">
    <property type="entry name" value="ERCC4_domain"/>
</dbReference>
<feature type="compositionally biased region" description="Basic and acidic residues" evidence="16">
    <location>
        <begin position="110"/>
        <end position="122"/>
    </location>
</feature>
<dbReference type="PANTHER" id="PTHR13451:SF0">
    <property type="entry name" value="CROSSOVER JUNCTION ENDONUCLEASE MUS81"/>
    <property type="match status" value="1"/>
</dbReference>
<dbReference type="InterPro" id="IPR036388">
    <property type="entry name" value="WH-like_DNA-bd_sf"/>
</dbReference>
<evidence type="ECO:0000256" key="8">
    <source>
        <dbReference type="ARBA" id="ARBA00022763"/>
    </source>
</evidence>
<keyword evidence="11 15" id="KW-0233">DNA recombination</keyword>
<accession>A0A161HHT1</accession>
<comment type="subcellular location">
    <subcellularLocation>
        <location evidence="2 15">Nucleus</location>
    </subcellularLocation>
</comment>
<proteinExistence type="inferred from homology"/>
<dbReference type="Gene3D" id="1.10.10.10">
    <property type="entry name" value="Winged helix-like DNA-binding domain superfamily/Winged helix DNA-binding domain"/>
    <property type="match status" value="1"/>
</dbReference>
<gene>
    <name evidence="18" type="primary">MUS81</name>
    <name evidence="18" type="ORF">AWJ20_3277</name>
</gene>
<evidence type="ECO:0000256" key="4">
    <source>
        <dbReference type="ARBA" id="ARBA00017114"/>
    </source>
</evidence>
<evidence type="ECO:0000256" key="6">
    <source>
        <dbReference type="ARBA" id="ARBA00022723"/>
    </source>
</evidence>
<keyword evidence="8 15" id="KW-0227">DNA damage</keyword>
<dbReference type="InterPro" id="IPR047416">
    <property type="entry name" value="XPF_nuclease_Mus81"/>
</dbReference>
<dbReference type="InterPro" id="IPR033309">
    <property type="entry name" value="Mus81"/>
</dbReference>
<dbReference type="Pfam" id="PF02732">
    <property type="entry name" value="ERCC4"/>
    <property type="match status" value="1"/>
</dbReference>
<feature type="region of interest" description="Disordered" evidence="16">
    <location>
        <begin position="245"/>
        <end position="267"/>
    </location>
</feature>
<dbReference type="Pfam" id="PF21292">
    <property type="entry name" value="EME1-MUS81_C"/>
    <property type="match status" value="1"/>
</dbReference>
<evidence type="ECO:0000313" key="19">
    <source>
        <dbReference type="Proteomes" id="UP000189580"/>
    </source>
</evidence>
<evidence type="ECO:0000256" key="3">
    <source>
        <dbReference type="ARBA" id="ARBA00010015"/>
    </source>
</evidence>
<feature type="compositionally biased region" description="Basic residues" evidence="16">
    <location>
        <begin position="123"/>
        <end position="132"/>
    </location>
</feature>
<dbReference type="GO" id="GO:0000712">
    <property type="term" value="P:resolution of meiotic recombination intermediates"/>
    <property type="evidence" value="ECO:0007669"/>
    <property type="project" value="TreeGrafter"/>
</dbReference>
<feature type="domain" description="ERCC4" evidence="17">
    <location>
        <begin position="290"/>
        <end position="387"/>
    </location>
</feature>
<dbReference type="GO" id="GO:0003677">
    <property type="term" value="F:DNA binding"/>
    <property type="evidence" value="ECO:0007669"/>
    <property type="project" value="UniProtKB-UniRule"/>
</dbReference>
<evidence type="ECO:0000256" key="7">
    <source>
        <dbReference type="ARBA" id="ARBA00022759"/>
    </source>
</evidence>
<protein>
    <recommendedName>
        <fullName evidence="4 15">Crossover junction endonuclease MUS81</fullName>
        <ecNumber evidence="15">3.1.22.-</ecNumber>
    </recommendedName>
</protein>
<evidence type="ECO:0000256" key="15">
    <source>
        <dbReference type="RuleBase" id="RU369042"/>
    </source>
</evidence>
<keyword evidence="13 15" id="KW-0539">Nucleus</keyword>
<dbReference type="GO" id="GO:0006308">
    <property type="term" value="P:DNA catabolic process"/>
    <property type="evidence" value="ECO:0007669"/>
    <property type="project" value="UniProtKB-UniRule"/>
</dbReference>
<evidence type="ECO:0000256" key="16">
    <source>
        <dbReference type="SAM" id="MobiDB-lite"/>
    </source>
</evidence>
<evidence type="ECO:0000256" key="14">
    <source>
        <dbReference type="ARBA" id="ARBA00023254"/>
    </source>
</evidence>
<dbReference type="AlphaFoldDB" id="A0A161HHT1"/>
<dbReference type="SUPFAM" id="SSF52980">
    <property type="entry name" value="Restriction endonuclease-like"/>
    <property type="match status" value="1"/>
</dbReference>
<dbReference type="GeneID" id="30035281"/>
<dbReference type="GO" id="GO:0046872">
    <property type="term" value="F:metal ion binding"/>
    <property type="evidence" value="ECO:0007669"/>
    <property type="project" value="UniProtKB-UniRule"/>
</dbReference>
<dbReference type="InterPro" id="IPR010996">
    <property type="entry name" value="HHH_MUS81"/>
</dbReference>
<dbReference type="Gene3D" id="1.10.150.110">
    <property type="entry name" value="DNA polymerase beta, N-terminal domain-like"/>
    <property type="match status" value="1"/>
</dbReference>
<feature type="region of interest" description="Disordered" evidence="16">
    <location>
        <begin position="106"/>
        <end position="138"/>
    </location>
</feature>
<dbReference type="InterPro" id="IPR047417">
    <property type="entry name" value="WHD_MUS81"/>
</dbReference>
<comment type="subunit">
    <text evidence="15">Interacts with EME1.</text>
</comment>
<evidence type="ECO:0000256" key="5">
    <source>
        <dbReference type="ARBA" id="ARBA00022722"/>
    </source>
</evidence>
<keyword evidence="14" id="KW-0469">Meiosis</keyword>
<dbReference type="CDD" id="cd20074">
    <property type="entry name" value="XPF_nuclease_Mus81"/>
    <property type="match status" value="1"/>
</dbReference>
<evidence type="ECO:0000256" key="2">
    <source>
        <dbReference type="ARBA" id="ARBA00004123"/>
    </source>
</evidence>
<evidence type="ECO:0000256" key="12">
    <source>
        <dbReference type="ARBA" id="ARBA00023204"/>
    </source>
</evidence>
<dbReference type="CDD" id="cd21036">
    <property type="entry name" value="WH_MUS81"/>
    <property type="match status" value="1"/>
</dbReference>
<keyword evidence="6 15" id="KW-0479">Metal-binding</keyword>
<dbReference type="Proteomes" id="UP000189580">
    <property type="component" value="Chromosome b"/>
</dbReference>
<dbReference type="OrthoDB" id="5963188at2759"/>
<keyword evidence="9 15" id="KW-0378">Hydrolase</keyword>
<dbReference type="GO" id="GO:0000727">
    <property type="term" value="P:double-strand break repair via break-induced replication"/>
    <property type="evidence" value="ECO:0007669"/>
    <property type="project" value="UniProtKB-UniRule"/>
</dbReference>
<evidence type="ECO:0000256" key="9">
    <source>
        <dbReference type="ARBA" id="ARBA00022801"/>
    </source>
</evidence>
<dbReference type="RefSeq" id="XP_018738117.1">
    <property type="nucleotide sequence ID" value="XM_018880283.1"/>
</dbReference>
<dbReference type="Pfam" id="PF21136">
    <property type="entry name" value="WHD_MUS81"/>
    <property type="match status" value="1"/>
</dbReference>
<dbReference type="PANTHER" id="PTHR13451">
    <property type="entry name" value="CLASS II CROSSOVER JUNCTION ENDONUCLEASE MUS81"/>
    <property type="match status" value="1"/>
</dbReference>
<sequence length="581" mass="66047">MSGLSWNQLFLDWIKELADAKSSGASANISVGRLQDTYMKAYLSLESCPKQFSHPSQLKELKFFGEKICSTLTKKLKIYCASEGIPVPNDPSTQVTLDWASVEAVDEDSLEHPGEKSTDVKQDKRKSKKKRKQADPKLFVPRHRSGGYAILLVLRDHEKSDHFHGQGLGKSDIIRNAKAKEYCDTSFESGTNTGNFYSAWNSVNTLVKNGLVYSTSSRNCHYFLTPEGRQIANKLYRATKEALGESASSDPVGPIDSTHDYSLTHASDPRNMQRDSFMAILWPRGTYEIKLLLDNREVKSSNNRDYFSEQLSSNGIDVEVKTLPVGDVIWVAQHKETHQQVVIDYILERKRLDDLISSIKDGRFSEQKSRLRRSALKNVIYLVEEPKGMTAGVYRNHVLTAMSQSMVVDNFMLRRTNGPDETVKYLTSVTRQLEEMYNTRPLVVIYPHVETFRSSVSKAREQYQSGQVDPEHLDVASIVEIGIDYDSFNISLSKTGMFTIREVFLKMLMTIRGVSWDKAVAIQKVYPTPRDLFDAYNSEQTIESKKNMIYEALKDNISRKRVGKLLSEKIFENWGCKLDEA</sequence>
<dbReference type="SUPFAM" id="SSF47802">
    <property type="entry name" value="DNA polymerase beta, N-terminal domain-like"/>
    <property type="match status" value="1"/>
</dbReference>
<comment type="similarity">
    <text evidence="3 15">Belongs to the XPF family.</text>
</comment>
<evidence type="ECO:0000259" key="17">
    <source>
        <dbReference type="SMART" id="SM00891"/>
    </source>
</evidence>
<keyword evidence="19" id="KW-1185">Reference proteome</keyword>
<dbReference type="FunFam" id="3.40.50.10130:FF:000003">
    <property type="entry name" value="Crossover junction endonuclease MUS81"/>
    <property type="match status" value="1"/>
</dbReference>